<evidence type="ECO:0000256" key="1">
    <source>
        <dbReference type="SAM" id="SignalP"/>
    </source>
</evidence>
<dbReference type="RefSeq" id="WP_145797033.1">
    <property type="nucleotide sequence ID" value="NZ_BAAABR010000013.1"/>
</dbReference>
<keyword evidence="1" id="KW-0732">Signal</keyword>
<comment type="caution">
    <text evidence="2">The sequence shown here is derived from an EMBL/GenBank/DDBJ whole genome shotgun (WGS) entry which is preliminary data.</text>
</comment>
<name>A0A561F244_9ACTN</name>
<protein>
    <submittedName>
        <fullName evidence="2">Uncharacterized protein</fullName>
    </submittedName>
</protein>
<proteinExistence type="predicted"/>
<dbReference type="AlphaFoldDB" id="A0A561F244"/>
<dbReference type="EMBL" id="VIVR01000001">
    <property type="protein sequence ID" value="TWE21930.1"/>
    <property type="molecule type" value="Genomic_DNA"/>
</dbReference>
<organism evidence="2 3">
    <name type="scientific">Kitasatospora atroaurantiaca</name>
    <dbReference type="NCBI Taxonomy" id="285545"/>
    <lineage>
        <taxon>Bacteria</taxon>
        <taxon>Bacillati</taxon>
        <taxon>Actinomycetota</taxon>
        <taxon>Actinomycetes</taxon>
        <taxon>Kitasatosporales</taxon>
        <taxon>Streptomycetaceae</taxon>
        <taxon>Kitasatospora</taxon>
    </lineage>
</organism>
<evidence type="ECO:0000313" key="2">
    <source>
        <dbReference type="EMBL" id="TWE21930.1"/>
    </source>
</evidence>
<evidence type="ECO:0000313" key="3">
    <source>
        <dbReference type="Proteomes" id="UP000318416"/>
    </source>
</evidence>
<accession>A0A561F244</accession>
<keyword evidence="3" id="KW-1185">Reference proteome</keyword>
<feature type="chain" id="PRO_5022029693" evidence="1">
    <location>
        <begin position="32"/>
        <end position="170"/>
    </location>
</feature>
<dbReference type="OrthoDB" id="9832517at2"/>
<gene>
    <name evidence="2" type="ORF">FB465_7187</name>
</gene>
<feature type="signal peptide" evidence="1">
    <location>
        <begin position="1"/>
        <end position="31"/>
    </location>
</feature>
<dbReference type="Proteomes" id="UP000318416">
    <property type="component" value="Unassembled WGS sequence"/>
</dbReference>
<reference evidence="2 3" key="1">
    <citation type="submission" date="2019-06" db="EMBL/GenBank/DDBJ databases">
        <title>Sequencing the genomes of 1000 actinobacteria strains.</title>
        <authorList>
            <person name="Klenk H.-P."/>
        </authorList>
    </citation>
    <scope>NUCLEOTIDE SEQUENCE [LARGE SCALE GENOMIC DNA]</scope>
    <source>
        <strain evidence="2 3">DSM 41649</strain>
    </source>
</reference>
<sequence>MAISNKLKAALAALPLLAGVVVLGPVSSAQASDCPEYDFGGLNVWGPMPGQSGNVGLGGGRVSYLGGTCRFFQAYMNVQVGGYGGSGWNVSLDTWDEIGQHRDSISGVPNGNTPYIQTRAINIDWPAASPKGFSIYLKFDYNGCHVNQLFDYHEYSNGYDSGNHTVFCTP</sequence>